<accession>A0A2T3A2U9</accession>
<name>A0A2T3A2U9_9PEZI</name>
<keyword evidence="2" id="KW-1185">Reference proteome</keyword>
<reference evidence="1 2" key="1">
    <citation type="journal article" date="2018" name="Mycol. Prog.">
        <title>Coniella lustricola, a new species from submerged detritus.</title>
        <authorList>
            <person name="Raudabaugh D.B."/>
            <person name="Iturriaga T."/>
            <person name="Carver A."/>
            <person name="Mondo S."/>
            <person name="Pangilinan J."/>
            <person name="Lipzen A."/>
            <person name="He G."/>
            <person name="Amirebrahimi M."/>
            <person name="Grigoriev I.V."/>
            <person name="Miller A.N."/>
        </authorList>
    </citation>
    <scope>NUCLEOTIDE SEQUENCE [LARGE SCALE GENOMIC DNA]</scope>
    <source>
        <strain evidence="1 2">B22-T-1</strain>
    </source>
</reference>
<dbReference type="EMBL" id="KZ678491">
    <property type="protein sequence ID" value="PSR81876.1"/>
    <property type="molecule type" value="Genomic_DNA"/>
</dbReference>
<gene>
    <name evidence="1" type="ORF">BD289DRAFT_30183</name>
</gene>
<sequence>MWTFSPICNLVGSVTIESRPCIVALPSLPKKTLKSHHYGLTPLGGPSHKPRSRFVVLIEIWVIFRLPLRLSDRFQKTSATLHVKETSLTASRLAGTSNSYMASWQLGKHTHSMSVSVPCTKDHVRVSVYGVVDASKLCVCVCVCVLSSAR</sequence>
<dbReference type="InParanoid" id="A0A2T3A2U9"/>
<dbReference type="AlphaFoldDB" id="A0A2T3A2U9"/>
<dbReference type="Proteomes" id="UP000241462">
    <property type="component" value="Unassembled WGS sequence"/>
</dbReference>
<protein>
    <submittedName>
        <fullName evidence="1">Uncharacterized protein</fullName>
    </submittedName>
</protein>
<proteinExistence type="predicted"/>
<evidence type="ECO:0000313" key="2">
    <source>
        <dbReference type="Proteomes" id="UP000241462"/>
    </source>
</evidence>
<evidence type="ECO:0000313" key="1">
    <source>
        <dbReference type="EMBL" id="PSR81876.1"/>
    </source>
</evidence>
<organism evidence="1 2">
    <name type="scientific">Coniella lustricola</name>
    <dbReference type="NCBI Taxonomy" id="2025994"/>
    <lineage>
        <taxon>Eukaryota</taxon>
        <taxon>Fungi</taxon>
        <taxon>Dikarya</taxon>
        <taxon>Ascomycota</taxon>
        <taxon>Pezizomycotina</taxon>
        <taxon>Sordariomycetes</taxon>
        <taxon>Sordariomycetidae</taxon>
        <taxon>Diaporthales</taxon>
        <taxon>Schizoparmaceae</taxon>
        <taxon>Coniella</taxon>
    </lineage>
</organism>